<organism evidence="4 5">
    <name type="scientific">Psychroserpens burtonensis</name>
    <dbReference type="NCBI Taxonomy" id="49278"/>
    <lineage>
        <taxon>Bacteria</taxon>
        <taxon>Pseudomonadati</taxon>
        <taxon>Bacteroidota</taxon>
        <taxon>Flavobacteriia</taxon>
        <taxon>Flavobacteriales</taxon>
        <taxon>Flavobacteriaceae</taxon>
        <taxon>Psychroserpens</taxon>
    </lineage>
</organism>
<dbReference type="SUPFAM" id="SSF63411">
    <property type="entry name" value="LuxS/MPP-like metallohydrolase"/>
    <property type="match status" value="2"/>
</dbReference>
<name>A0A5C7BAD4_9FLAO</name>
<dbReference type="AlphaFoldDB" id="A0A5C7BAD4"/>
<dbReference type="OrthoDB" id="9811314at2"/>
<dbReference type="Pfam" id="PF05193">
    <property type="entry name" value="Peptidase_M16_C"/>
    <property type="match status" value="1"/>
</dbReference>
<dbReference type="Pfam" id="PF00675">
    <property type="entry name" value="Peptidase_M16"/>
    <property type="match status" value="1"/>
</dbReference>
<dbReference type="PANTHER" id="PTHR11851">
    <property type="entry name" value="METALLOPROTEASE"/>
    <property type="match status" value="1"/>
</dbReference>
<proteinExistence type="predicted"/>
<dbReference type="Gene3D" id="3.30.830.10">
    <property type="entry name" value="Metalloenzyme, LuxS/M16 peptidase-like"/>
    <property type="match status" value="2"/>
</dbReference>
<sequence length="678" mass="74502">MSVGAFAQVDRSKMPEPGPAPKISFEKPEEFTLKNGLTVLVVENHKLPRVSFSLTIDNKPMTTGDKAGVESLIGSMMGNGTKNISKDEFNEEVDFLGANINFSTRGASASSLSKYSDRILELMADAAINPLLIAEEFDKEKAQLIDGLKSNEKSIDAIAGRVGSALSYGKKHPYGEFTTEETVKNVTFGDAVAFYETYFNPNDAYLVVVGDVKYKDVKKQIEKYFSKWEKSVGVEYTVPNEAPNAQYTQINFVDMPNAVQSNISITNNVDLQTKDEDYHAVLIANRIFGGDFSSYLNMNLREANGYTYGARSNVGTDKYAARFTAGASVRNMVTDSAVVQTLKEMNRIRTEPVEQETLKNVKAAYVGQFVMALESPQTIARFALNIKLNDLPDDFYKTFLQKINAVTADDVTRVANKYMKPENARIIIVGKGSDVLENLEKTGIPIMYFDKYANSVDKPVFSKPIPSGVTAQTVIDNYITAIGGKSNLEKVNSVLSNADVTIEGAPFKPKAIIKVMAPNKTSMEMMIEGMGTVMKQKFDGAAGYSEQQGMKIPMTEKELSSKQAEKGLFPEIHMAATSLELEAIVPLSGVDAYKIKVTNGGEVSHRFYNVETGLLMRSESTTEAQGQSVTTIEDVSNYKEVDGVMMPFTQKITAGPQIIILNSTDIKFNEGVTEADFK</sequence>
<evidence type="ECO:0000259" key="3">
    <source>
        <dbReference type="Pfam" id="PF05193"/>
    </source>
</evidence>
<dbReference type="PANTHER" id="PTHR11851:SF224">
    <property type="entry name" value="PROCESSING PROTEASE"/>
    <property type="match status" value="1"/>
</dbReference>
<dbReference type="InterPro" id="IPR050361">
    <property type="entry name" value="MPP/UQCRC_Complex"/>
</dbReference>
<protein>
    <submittedName>
        <fullName evidence="4">Insulinase family protein</fullName>
    </submittedName>
</protein>
<feature type="domain" description="Peptidase M16 C-terminal" evidence="3">
    <location>
        <begin position="186"/>
        <end position="364"/>
    </location>
</feature>
<evidence type="ECO:0000313" key="5">
    <source>
        <dbReference type="Proteomes" id="UP000321938"/>
    </source>
</evidence>
<dbReference type="InterPro" id="IPR007863">
    <property type="entry name" value="Peptidase_M16_C"/>
</dbReference>
<evidence type="ECO:0000313" key="4">
    <source>
        <dbReference type="EMBL" id="TXE18412.1"/>
    </source>
</evidence>
<keyword evidence="5" id="KW-1185">Reference proteome</keyword>
<evidence type="ECO:0000256" key="1">
    <source>
        <dbReference type="SAM" id="MobiDB-lite"/>
    </source>
</evidence>
<dbReference type="Proteomes" id="UP000321938">
    <property type="component" value="Unassembled WGS sequence"/>
</dbReference>
<dbReference type="InterPro" id="IPR011249">
    <property type="entry name" value="Metalloenz_LuxS/M16"/>
</dbReference>
<gene>
    <name evidence="4" type="ORF">ES692_06610</name>
</gene>
<dbReference type="GO" id="GO:0046872">
    <property type="term" value="F:metal ion binding"/>
    <property type="evidence" value="ECO:0007669"/>
    <property type="project" value="InterPro"/>
</dbReference>
<feature type="domain" description="Peptidase M16 N-terminal" evidence="2">
    <location>
        <begin position="43"/>
        <end position="153"/>
    </location>
</feature>
<accession>A0A5C7BAD4</accession>
<reference evidence="4 5" key="1">
    <citation type="submission" date="2019-08" db="EMBL/GenBank/DDBJ databases">
        <title>Genome of Psychroserpens burtonensis ACAM 167.</title>
        <authorList>
            <person name="Bowman J.P."/>
        </authorList>
    </citation>
    <scope>NUCLEOTIDE SEQUENCE [LARGE SCALE GENOMIC DNA]</scope>
    <source>
        <strain evidence="4 5">ACAM 167</strain>
    </source>
</reference>
<evidence type="ECO:0000259" key="2">
    <source>
        <dbReference type="Pfam" id="PF00675"/>
    </source>
</evidence>
<dbReference type="InterPro" id="IPR011765">
    <property type="entry name" value="Pept_M16_N"/>
</dbReference>
<comment type="caution">
    <text evidence="4">The sequence shown here is derived from an EMBL/GenBank/DDBJ whole genome shotgun (WGS) entry which is preliminary data.</text>
</comment>
<feature type="region of interest" description="Disordered" evidence="1">
    <location>
        <begin position="1"/>
        <end position="24"/>
    </location>
</feature>
<dbReference type="EMBL" id="VOSB01000008">
    <property type="protein sequence ID" value="TXE18412.1"/>
    <property type="molecule type" value="Genomic_DNA"/>
</dbReference>
<dbReference type="STRING" id="1123037.GCA_000425305_02109"/>